<evidence type="ECO:0000313" key="3">
    <source>
        <dbReference type="Proteomes" id="UP000001861"/>
    </source>
</evidence>
<evidence type="ECO:0000313" key="2">
    <source>
        <dbReference type="EMBL" id="EFI27196.1"/>
    </source>
</evidence>
<feature type="compositionally biased region" description="Basic and acidic residues" evidence="1">
    <location>
        <begin position="1"/>
        <end position="22"/>
    </location>
</feature>
<dbReference type="RefSeq" id="XP_002910690.1">
    <property type="nucleotide sequence ID" value="XM_002910644.1"/>
</dbReference>
<accession>D6RPC8</accession>
<dbReference type="KEGG" id="cci:CC1G_15021"/>
<comment type="caution">
    <text evidence="2">The sequence shown here is derived from an EMBL/GenBank/DDBJ whole genome shotgun (WGS) entry which is preliminary data.</text>
</comment>
<dbReference type="EMBL" id="AACS02000008">
    <property type="protein sequence ID" value="EFI27196.1"/>
    <property type="molecule type" value="Genomic_DNA"/>
</dbReference>
<name>D6RPC8_COPC7</name>
<organism evidence="2 3">
    <name type="scientific">Coprinopsis cinerea (strain Okayama-7 / 130 / ATCC MYA-4618 / FGSC 9003)</name>
    <name type="common">Inky cap fungus</name>
    <name type="synonym">Hormographiella aspergillata</name>
    <dbReference type="NCBI Taxonomy" id="240176"/>
    <lineage>
        <taxon>Eukaryota</taxon>
        <taxon>Fungi</taxon>
        <taxon>Dikarya</taxon>
        <taxon>Basidiomycota</taxon>
        <taxon>Agaricomycotina</taxon>
        <taxon>Agaricomycetes</taxon>
        <taxon>Agaricomycetidae</taxon>
        <taxon>Agaricales</taxon>
        <taxon>Agaricineae</taxon>
        <taxon>Psathyrellaceae</taxon>
        <taxon>Coprinopsis</taxon>
    </lineage>
</organism>
<dbReference type="InParanoid" id="D6RPC8"/>
<protein>
    <submittedName>
        <fullName evidence="2">Uncharacterized protein</fullName>
    </submittedName>
</protein>
<proteinExistence type="predicted"/>
<feature type="region of interest" description="Disordered" evidence="1">
    <location>
        <begin position="1"/>
        <end position="25"/>
    </location>
</feature>
<sequence length="80" mass="9020">MVLEKRDSADPKDYEATLDPHPRPPIHPFSNCNPAFHPQESLCMLDVCTMALDSQYFEVEFQVAAPRGQISLVVVFSTLQ</sequence>
<dbReference type="VEuPathDB" id="FungiDB:CC1G_15021"/>
<dbReference type="AlphaFoldDB" id="D6RPC8"/>
<keyword evidence="3" id="KW-1185">Reference proteome</keyword>
<dbReference type="Proteomes" id="UP000001861">
    <property type="component" value="Unassembled WGS sequence"/>
</dbReference>
<gene>
    <name evidence="2" type="ORF">CC1G_15021</name>
</gene>
<dbReference type="HOGENOM" id="CLU_2589663_0_0_1"/>
<evidence type="ECO:0000256" key="1">
    <source>
        <dbReference type="SAM" id="MobiDB-lite"/>
    </source>
</evidence>
<dbReference type="GeneID" id="9379607"/>
<reference evidence="2 3" key="1">
    <citation type="journal article" date="2010" name="Proc. Natl. Acad. Sci. U.S.A.">
        <title>Insights into evolution of multicellular fungi from the assembled chromosomes of the mushroom Coprinopsis cinerea (Coprinus cinereus).</title>
        <authorList>
            <person name="Stajich J.E."/>
            <person name="Wilke S.K."/>
            <person name="Ahren D."/>
            <person name="Au C.H."/>
            <person name="Birren B.W."/>
            <person name="Borodovsky M."/>
            <person name="Burns C."/>
            <person name="Canback B."/>
            <person name="Casselton L.A."/>
            <person name="Cheng C.K."/>
            <person name="Deng J."/>
            <person name="Dietrich F.S."/>
            <person name="Fargo D.C."/>
            <person name="Farman M.L."/>
            <person name="Gathman A.C."/>
            <person name="Goldberg J."/>
            <person name="Guigo R."/>
            <person name="Hoegger P.J."/>
            <person name="Hooker J.B."/>
            <person name="Huggins A."/>
            <person name="James T.Y."/>
            <person name="Kamada T."/>
            <person name="Kilaru S."/>
            <person name="Kodira C."/>
            <person name="Kues U."/>
            <person name="Kupfer D."/>
            <person name="Kwan H.S."/>
            <person name="Lomsadze A."/>
            <person name="Li W."/>
            <person name="Lilly W.W."/>
            <person name="Ma L.J."/>
            <person name="Mackey A.J."/>
            <person name="Manning G."/>
            <person name="Martin F."/>
            <person name="Muraguchi H."/>
            <person name="Natvig D.O."/>
            <person name="Palmerini H."/>
            <person name="Ramesh M.A."/>
            <person name="Rehmeyer C.J."/>
            <person name="Roe B.A."/>
            <person name="Shenoy N."/>
            <person name="Stanke M."/>
            <person name="Ter-Hovhannisyan V."/>
            <person name="Tunlid A."/>
            <person name="Velagapudi R."/>
            <person name="Vision T.J."/>
            <person name="Zeng Q."/>
            <person name="Zolan M.E."/>
            <person name="Pukkila P.J."/>
        </authorList>
    </citation>
    <scope>NUCLEOTIDE SEQUENCE [LARGE SCALE GENOMIC DNA]</scope>
    <source>
        <strain evidence="3">Okayama-7 / 130 / ATCC MYA-4618 / FGSC 9003</strain>
    </source>
</reference>